<feature type="transmembrane region" description="Helical" evidence="8">
    <location>
        <begin position="286"/>
        <end position="305"/>
    </location>
</feature>
<keyword evidence="4" id="KW-0997">Cell inner membrane</keyword>
<feature type="transmembrane region" description="Helical" evidence="8">
    <location>
        <begin position="178"/>
        <end position="199"/>
    </location>
</feature>
<evidence type="ECO:0000256" key="3">
    <source>
        <dbReference type="ARBA" id="ARBA00022475"/>
    </source>
</evidence>
<keyword evidence="7 8" id="KW-0472">Membrane</keyword>
<evidence type="ECO:0000256" key="4">
    <source>
        <dbReference type="ARBA" id="ARBA00022519"/>
    </source>
</evidence>
<evidence type="ECO:0000313" key="9">
    <source>
        <dbReference type="EMBL" id="SFD64868.1"/>
    </source>
</evidence>
<reference evidence="10" key="1">
    <citation type="submission" date="2016-10" db="EMBL/GenBank/DDBJ databases">
        <authorList>
            <person name="Varghese N."/>
            <person name="Submissions S."/>
        </authorList>
    </citation>
    <scope>NUCLEOTIDE SEQUENCE [LARGE SCALE GENOMIC DNA]</scope>
    <source>
        <strain evidence="10">DSM 45962</strain>
    </source>
</reference>
<evidence type="ECO:0000313" key="10">
    <source>
        <dbReference type="Proteomes" id="UP000199022"/>
    </source>
</evidence>
<evidence type="ECO:0000256" key="1">
    <source>
        <dbReference type="ARBA" id="ARBA00004651"/>
    </source>
</evidence>
<evidence type="ECO:0000256" key="6">
    <source>
        <dbReference type="ARBA" id="ARBA00022989"/>
    </source>
</evidence>
<dbReference type="PANTHER" id="PTHR32196">
    <property type="entry name" value="ABC TRANSPORTER PERMEASE PROTEIN YPHD-RELATED-RELATED"/>
    <property type="match status" value="1"/>
</dbReference>
<dbReference type="OrthoDB" id="9808136at2"/>
<feature type="transmembrane region" description="Helical" evidence="8">
    <location>
        <begin position="139"/>
        <end position="158"/>
    </location>
</feature>
<dbReference type="CDD" id="cd06579">
    <property type="entry name" value="TM_PBP1_transp_AraH_like"/>
    <property type="match status" value="1"/>
</dbReference>
<gene>
    <name evidence="9" type="ORF">SAMN05661030_3884</name>
</gene>
<protein>
    <submittedName>
        <fullName evidence="9">Ribose transport system permease protein</fullName>
    </submittedName>
</protein>
<keyword evidence="5 8" id="KW-0812">Transmembrane</keyword>
<dbReference type="GO" id="GO:0022857">
    <property type="term" value="F:transmembrane transporter activity"/>
    <property type="evidence" value="ECO:0007669"/>
    <property type="project" value="InterPro"/>
</dbReference>
<dbReference type="STRING" id="1225127.SAMN05661030_3884"/>
<keyword evidence="6 8" id="KW-1133">Transmembrane helix</keyword>
<dbReference type="Pfam" id="PF02653">
    <property type="entry name" value="BPD_transp_2"/>
    <property type="match status" value="1"/>
</dbReference>
<feature type="transmembrane region" description="Helical" evidence="8">
    <location>
        <begin position="110"/>
        <end position="132"/>
    </location>
</feature>
<dbReference type="PANTHER" id="PTHR32196:SF21">
    <property type="entry name" value="ABC TRANSPORTER PERMEASE PROTEIN YPHD-RELATED"/>
    <property type="match status" value="1"/>
</dbReference>
<feature type="transmembrane region" description="Helical" evidence="8">
    <location>
        <begin position="311"/>
        <end position="328"/>
    </location>
</feature>
<organism evidence="9 10">
    <name type="scientific">Klenkia taihuensis</name>
    <dbReference type="NCBI Taxonomy" id="1225127"/>
    <lineage>
        <taxon>Bacteria</taxon>
        <taxon>Bacillati</taxon>
        <taxon>Actinomycetota</taxon>
        <taxon>Actinomycetes</taxon>
        <taxon>Geodermatophilales</taxon>
        <taxon>Geodermatophilaceae</taxon>
        <taxon>Klenkia</taxon>
    </lineage>
</organism>
<feature type="transmembrane region" description="Helical" evidence="8">
    <location>
        <begin position="85"/>
        <end position="104"/>
    </location>
</feature>
<dbReference type="Proteomes" id="UP000199022">
    <property type="component" value="Unassembled WGS sequence"/>
</dbReference>
<keyword evidence="2" id="KW-0813">Transport</keyword>
<sequence length="334" mass="33132">MTTTAPPPTSTPAPRTAADTWQRKTARIVADYAMPLLVLFVLVLASVTTDGFADGANLRAILISTAITGIAAVGMTAITLTGNLFSLGIGSTVVLCGIVFLAVAGATGSVLVGVLVAVGASLLLGLAQALIVGAGLNPVITTLAFGAIVYGCVAVGTGGEVVTAGSVPVTRLATASVLGLPLPVIIFIAMTALVSFLTARTVTGRRMRLLGENRATAGTSGISAMKGTVVAFASLSVGAALAGILSAAQLRQMQANDLPNLTLDVIAAVLVGGAAINGGEASAVRTALGALLIVILGNVMLLQGLAPGERLFGVGAVVVVLVVLLHLLRKAGAR</sequence>
<proteinExistence type="predicted"/>
<keyword evidence="10" id="KW-1185">Reference proteome</keyword>
<name>A0A1I1U5H1_9ACTN</name>
<feature type="transmembrane region" description="Helical" evidence="8">
    <location>
        <begin position="29"/>
        <end position="48"/>
    </location>
</feature>
<dbReference type="EMBL" id="FOMD01000005">
    <property type="protein sequence ID" value="SFD64868.1"/>
    <property type="molecule type" value="Genomic_DNA"/>
</dbReference>
<dbReference type="RefSeq" id="WP_091563504.1">
    <property type="nucleotide sequence ID" value="NZ_BNAC01000001.1"/>
</dbReference>
<feature type="transmembrane region" description="Helical" evidence="8">
    <location>
        <begin position="261"/>
        <end position="279"/>
    </location>
</feature>
<evidence type="ECO:0000256" key="2">
    <source>
        <dbReference type="ARBA" id="ARBA00022448"/>
    </source>
</evidence>
<evidence type="ECO:0000256" key="7">
    <source>
        <dbReference type="ARBA" id="ARBA00023136"/>
    </source>
</evidence>
<feature type="transmembrane region" description="Helical" evidence="8">
    <location>
        <begin position="60"/>
        <end position="78"/>
    </location>
</feature>
<evidence type="ECO:0000256" key="5">
    <source>
        <dbReference type="ARBA" id="ARBA00022692"/>
    </source>
</evidence>
<accession>A0A1I1U5H1</accession>
<comment type="subcellular location">
    <subcellularLocation>
        <location evidence="1">Cell membrane</location>
        <topology evidence="1">Multi-pass membrane protein</topology>
    </subcellularLocation>
</comment>
<evidence type="ECO:0000256" key="8">
    <source>
        <dbReference type="SAM" id="Phobius"/>
    </source>
</evidence>
<dbReference type="AlphaFoldDB" id="A0A1I1U5H1"/>
<feature type="transmembrane region" description="Helical" evidence="8">
    <location>
        <begin position="229"/>
        <end position="249"/>
    </location>
</feature>
<dbReference type="GO" id="GO:0005886">
    <property type="term" value="C:plasma membrane"/>
    <property type="evidence" value="ECO:0007669"/>
    <property type="project" value="UniProtKB-SubCell"/>
</dbReference>
<dbReference type="InterPro" id="IPR001851">
    <property type="entry name" value="ABC_transp_permease"/>
</dbReference>
<keyword evidence="3" id="KW-1003">Cell membrane</keyword>